<organism evidence="11 12">
    <name type="scientific">Rhinocladiella mackenziei CBS 650.93</name>
    <dbReference type="NCBI Taxonomy" id="1442369"/>
    <lineage>
        <taxon>Eukaryota</taxon>
        <taxon>Fungi</taxon>
        <taxon>Dikarya</taxon>
        <taxon>Ascomycota</taxon>
        <taxon>Pezizomycotina</taxon>
        <taxon>Eurotiomycetes</taxon>
        <taxon>Chaetothyriomycetidae</taxon>
        <taxon>Chaetothyriales</taxon>
        <taxon>Herpotrichiellaceae</taxon>
        <taxon>Rhinocladiella</taxon>
    </lineage>
</organism>
<evidence type="ECO:0000256" key="9">
    <source>
        <dbReference type="ARBA" id="ARBA00023180"/>
    </source>
</evidence>
<dbReference type="PANTHER" id="PTHR31392">
    <property type="entry name" value="ALPHA-1,3-MANNOSYLTRANSFERASE MNN1-RELATED"/>
    <property type="match status" value="1"/>
</dbReference>
<keyword evidence="12" id="KW-1185">Reference proteome</keyword>
<evidence type="ECO:0000256" key="1">
    <source>
        <dbReference type="ARBA" id="ARBA00004606"/>
    </source>
</evidence>
<keyword evidence="6" id="KW-0735">Signal-anchor</keyword>
<evidence type="ECO:0000313" key="12">
    <source>
        <dbReference type="Proteomes" id="UP000053617"/>
    </source>
</evidence>
<keyword evidence="4" id="KW-0808">Transferase</keyword>
<dbReference type="RefSeq" id="XP_013271494.1">
    <property type="nucleotide sequence ID" value="XM_013416040.1"/>
</dbReference>
<dbReference type="InterPro" id="IPR029044">
    <property type="entry name" value="Nucleotide-diphossugar_trans"/>
</dbReference>
<comment type="subcellular location">
    <subcellularLocation>
        <location evidence="1">Membrane</location>
        <topology evidence="1">Single-pass type II membrane protein</topology>
    </subcellularLocation>
</comment>
<dbReference type="AlphaFoldDB" id="A0A0D2H1M5"/>
<dbReference type="GO" id="GO:0000033">
    <property type="term" value="F:alpha-1,3-mannosyltransferase activity"/>
    <property type="evidence" value="ECO:0007669"/>
    <property type="project" value="TreeGrafter"/>
</dbReference>
<dbReference type="EMBL" id="KN847478">
    <property type="protein sequence ID" value="KIX04358.1"/>
    <property type="molecule type" value="Genomic_DNA"/>
</dbReference>
<evidence type="ECO:0000256" key="3">
    <source>
        <dbReference type="ARBA" id="ARBA00022676"/>
    </source>
</evidence>
<dbReference type="STRING" id="1442369.A0A0D2H1M5"/>
<dbReference type="GO" id="GO:0016020">
    <property type="term" value="C:membrane"/>
    <property type="evidence" value="ECO:0007669"/>
    <property type="project" value="UniProtKB-SubCell"/>
</dbReference>
<gene>
    <name evidence="11" type="ORF">Z518_05226</name>
</gene>
<keyword evidence="3" id="KW-0328">Glycosyltransferase</keyword>
<reference evidence="11 12" key="1">
    <citation type="submission" date="2015-01" db="EMBL/GenBank/DDBJ databases">
        <title>The Genome Sequence of Rhinocladiella mackenzie CBS 650.93.</title>
        <authorList>
            <consortium name="The Broad Institute Genomics Platform"/>
            <person name="Cuomo C."/>
            <person name="de Hoog S."/>
            <person name="Gorbushina A."/>
            <person name="Stielow B."/>
            <person name="Teixiera M."/>
            <person name="Abouelleil A."/>
            <person name="Chapman S.B."/>
            <person name="Priest M."/>
            <person name="Young S.K."/>
            <person name="Wortman J."/>
            <person name="Nusbaum C."/>
            <person name="Birren B."/>
        </authorList>
    </citation>
    <scope>NUCLEOTIDE SEQUENCE [LARGE SCALE GENOMIC DNA]</scope>
    <source>
        <strain evidence="11 12">CBS 650.93</strain>
    </source>
</reference>
<keyword evidence="9" id="KW-0325">Glycoprotein</keyword>
<keyword evidence="8 10" id="KW-0472">Membrane</keyword>
<proteinExistence type="inferred from homology"/>
<evidence type="ECO:0000313" key="11">
    <source>
        <dbReference type="EMBL" id="KIX04358.1"/>
    </source>
</evidence>
<dbReference type="GO" id="GO:0005794">
    <property type="term" value="C:Golgi apparatus"/>
    <property type="evidence" value="ECO:0007669"/>
    <property type="project" value="TreeGrafter"/>
</dbReference>
<evidence type="ECO:0000256" key="4">
    <source>
        <dbReference type="ARBA" id="ARBA00022679"/>
    </source>
</evidence>
<dbReference type="GO" id="GO:0006493">
    <property type="term" value="P:protein O-linked glycosylation"/>
    <property type="evidence" value="ECO:0007669"/>
    <property type="project" value="TreeGrafter"/>
</dbReference>
<keyword evidence="5 10" id="KW-0812">Transmembrane</keyword>
<dbReference type="InterPro" id="IPR022751">
    <property type="entry name" value="Alpha_mannosyltransferase"/>
</dbReference>
<dbReference type="GeneID" id="25293297"/>
<accession>A0A0D2H1M5</accession>
<dbReference type="Proteomes" id="UP000053617">
    <property type="component" value="Unassembled WGS sequence"/>
</dbReference>
<dbReference type="OrthoDB" id="430354at2759"/>
<sequence length="490" mass="55484">MPTYLPVSLTARYRSILVAGIAVALLFSFWAWQRPATASNNPIQPPGTPNDDQSAHSYYASAVEVANSMRANPLDKSEFGQMGKRLQVVKEWIQYSETTPLAPNERENWSQLIESVTAMLVPFIQRPGSRDGKPVERLRTSFVPGSKGLVITTGKKRFRYACHLITNIRQVLGSQLPIQIAYSGDEDLPKNFRDFVTSVEPDVSTFDVTSVFDDQTLDLPHGGWAVKAFAILGSTFEQVMLLDADDVFLQRPDVIFNEHPKYLERGNLLFHDRLLWQGAFKERHAWWEKELAHTELSDTIRQSKVYMEGYAEEGDSGVVAVDKSRLDVFIGLLHIGWQNTKEVRDAFTYRQGYGDKESWWFGFELTGTPYSMEQHYAAIAGHVKINKNGSPENRVCSFTIAHVDHKTKLLWFNGSLLKNKEVDSVDFDVATEWMIDGTWEKGATKQDMSCMSGAQVQPIDENTVKILRDSVELAQKMDDNLREHIPEAVP</sequence>
<name>A0A0D2H1M5_9EURO</name>
<evidence type="ECO:0000256" key="6">
    <source>
        <dbReference type="ARBA" id="ARBA00022968"/>
    </source>
</evidence>
<keyword evidence="7 10" id="KW-1133">Transmembrane helix</keyword>
<protein>
    <submittedName>
        <fullName evidence="11">Rhinocladiella mackenziei CBS 650.93 unplaced genomic scaffold supercont1.4, whole genome shotgun sequence</fullName>
    </submittedName>
</protein>
<comment type="similarity">
    <text evidence="2">Belongs to the MNN1/MNT family.</text>
</comment>
<dbReference type="SUPFAM" id="SSF53448">
    <property type="entry name" value="Nucleotide-diphospho-sugar transferases"/>
    <property type="match status" value="1"/>
</dbReference>
<dbReference type="HOGENOM" id="CLU_030430_0_1_1"/>
<evidence type="ECO:0000256" key="10">
    <source>
        <dbReference type="SAM" id="Phobius"/>
    </source>
</evidence>
<evidence type="ECO:0000256" key="8">
    <source>
        <dbReference type="ARBA" id="ARBA00023136"/>
    </source>
</evidence>
<dbReference type="Pfam" id="PF11051">
    <property type="entry name" value="Mannosyl_trans3"/>
    <property type="match status" value="1"/>
</dbReference>
<evidence type="ECO:0000256" key="2">
    <source>
        <dbReference type="ARBA" id="ARBA00009105"/>
    </source>
</evidence>
<feature type="transmembrane region" description="Helical" evidence="10">
    <location>
        <begin position="12"/>
        <end position="32"/>
    </location>
</feature>
<dbReference type="PANTHER" id="PTHR31392:SF1">
    <property type="entry name" value="ALPHA-1,3-MANNOSYLTRANSFERASE MNN1-RELATED"/>
    <property type="match status" value="1"/>
</dbReference>
<dbReference type="VEuPathDB" id="FungiDB:Z518_05226"/>
<evidence type="ECO:0000256" key="7">
    <source>
        <dbReference type="ARBA" id="ARBA00022989"/>
    </source>
</evidence>
<evidence type="ECO:0000256" key="5">
    <source>
        <dbReference type="ARBA" id="ARBA00022692"/>
    </source>
</evidence>